<keyword evidence="2" id="KW-1185">Reference proteome</keyword>
<accession>G4ZGC7</accession>
<dbReference type="OMA" id="WYSACEG"/>
<dbReference type="GeneID" id="20658351"/>
<dbReference type="KEGG" id="psoj:PHYSODRAFT_504418"/>
<protein>
    <submittedName>
        <fullName evidence="1">Uncharacterized protein</fullName>
    </submittedName>
</protein>
<proteinExistence type="predicted"/>
<sequence length="126" mass="13995">MFGAASVLCRLGLRFHCGTEFGYRIVTDFMATLAYVDHTNDSLLCSYPSDPVLALGATRVWYSACEGLSEFILPHVKRNIRLHNAGDVGVIVARIVFLLVMDATIVIEANEPFDLVRNYAEFSFMG</sequence>
<evidence type="ECO:0000313" key="2">
    <source>
        <dbReference type="Proteomes" id="UP000002640"/>
    </source>
</evidence>
<evidence type="ECO:0000313" key="1">
    <source>
        <dbReference type="EMBL" id="EGZ18572.1"/>
    </source>
</evidence>
<dbReference type="PANTHER" id="PTHR33266">
    <property type="entry name" value="CHROMOSOME 15, WHOLE GENOME SHOTGUN SEQUENCE"/>
    <property type="match status" value="1"/>
</dbReference>
<dbReference type="InParanoid" id="G4ZGC7"/>
<dbReference type="EMBL" id="JH159154">
    <property type="protein sequence ID" value="EGZ18572.1"/>
    <property type="molecule type" value="Genomic_DNA"/>
</dbReference>
<organism evidence="1 2">
    <name type="scientific">Phytophthora sojae (strain P6497)</name>
    <name type="common">Soybean stem and root rot agent</name>
    <name type="synonym">Phytophthora megasperma f. sp. glycines</name>
    <dbReference type="NCBI Taxonomy" id="1094619"/>
    <lineage>
        <taxon>Eukaryota</taxon>
        <taxon>Sar</taxon>
        <taxon>Stramenopiles</taxon>
        <taxon>Oomycota</taxon>
        <taxon>Peronosporomycetes</taxon>
        <taxon>Peronosporales</taxon>
        <taxon>Peronosporaceae</taxon>
        <taxon>Phytophthora</taxon>
    </lineage>
</organism>
<dbReference type="PANTHER" id="PTHR33266:SF1">
    <property type="entry name" value="F-BOX DOMAIN-CONTAINING PROTEIN"/>
    <property type="match status" value="1"/>
</dbReference>
<gene>
    <name evidence="1" type="ORF">PHYSODRAFT_504418</name>
</gene>
<name>G4ZGC7_PHYSP</name>
<dbReference type="AlphaFoldDB" id="G4ZGC7"/>
<dbReference type="Proteomes" id="UP000002640">
    <property type="component" value="Unassembled WGS sequence"/>
</dbReference>
<dbReference type="STRING" id="1094619.G4ZGC7"/>
<reference evidence="1 2" key="1">
    <citation type="journal article" date="2006" name="Science">
        <title>Phytophthora genome sequences uncover evolutionary origins and mechanisms of pathogenesis.</title>
        <authorList>
            <person name="Tyler B.M."/>
            <person name="Tripathy S."/>
            <person name="Zhang X."/>
            <person name="Dehal P."/>
            <person name="Jiang R.H."/>
            <person name="Aerts A."/>
            <person name="Arredondo F.D."/>
            <person name="Baxter L."/>
            <person name="Bensasson D."/>
            <person name="Beynon J.L."/>
            <person name="Chapman J."/>
            <person name="Damasceno C.M."/>
            <person name="Dorrance A.E."/>
            <person name="Dou D."/>
            <person name="Dickerman A.W."/>
            <person name="Dubchak I.L."/>
            <person name="Garbelotto M."/>
            <person name="Gijzen M."/>
            <person name="Gordon S.G."/>
            <person name="Govers F."/>
            <person name="Grunwald N.J."/>
            <person name="Huang W."/>
            <person name="Ivors K.L."/>
            <person name="Jones R.W."/>
            <person name="Kamoun S."/>
            <person name="Krampis K."/>
            <person name="Lamour K.H."/>
            <person name="Lee M.K."/>
            <person name="McDonald W.H."/>
            <person name="Medina M."/>
            <person name="Meijer H.J."/>
            <person name="Nordberg E.K."/>
            <person name="Maclean D.J."/>
            <person name="Ospina-Giraldo M.D."/>
            <person name="Morris P.F."/>
            <person name="Phuntumart V."/>
            <person name="Putnam N.H."/>
            <person name="Rash S."/>
            <person name="Rose J.K."/>
            <person name="Sakihama Y."/>
            <person name="Salamov A.A."/>
            <person name="Savidor A."/>
            <person name="Scheuring C.F."/>
            <person name="Smith B.M."/>
            <person name="Sobral B.W."/>
            <person name="Terry A."/>
            <person name="Torto-Alalibo T.A."/>
            <person name="Win J."/>
            <person name="Xu Z."/>
            <person name="Zhang H."/>
            <person name="Grigoriev I.V."/>
            <person name="Rokhsar D.S."/>
            <person name="Boore J.L."/>
        </authorList>
    </citation>
    <scope>NUCLEOTIDE SEQUENCE [LARGE SCALE GENOMIC DNA]</scope>
    <source>
        <strain evidence="1 2">P6497</strain>
    </source>
</reference>
<dbReference type="RefSeq" id="XP_009527630.1">
    <property type="nucleotide sequence ID" value="XM_009529335.1"/>
</dbReference>